<feature type="domain" description="RNase H type-1" evidence="12">
    <location>
        <begin position="145"/>
        <end position="295"/>
    </location>
</feature>
<comment type="catalytic activity">
    <reaction evidence="1 10">
        <text>Endonucleolytic cleavage to 5'-phosphomonoester.</text>
        <dbReference type="EC" id="3.1.26.4"/>
    </reaction>
</comment>
<dbReference type="EMBL" id="QEAP01000065">
    <property type="protein sequence ID" value="TPX75879.1"/>
    <property type="molecule type" value="Genomic_DNA"/>
</dbReference>
<dbReference type="STRING" id="246404.A0A507FHK2"/>
<dbReference type="PANTHER" id="PTHR10642:SF26">
    <property type="entry name" value="RIBONUCLEASE H1"/>
    <property type="match status" value="1"/>
</dbReference>
<dbReference type="PIRSF" id="PIRSF036852">
    <property type="entry name" value="Ribonuclease_H1_euk"/>
    <property type="match status" value="1"/>
</dbReference>
<keyword evidence="6 10" id="KW-0479">Metal-binding</keyword>
<dbReference type="InterPro" id="IPR017067">
    <property type="entry name" value="RNase_H1_euk"/>
</dbReference>
<evidence type="ECO:0000256" key="6">
    <source>
        <dbReference type="ARBA" id="ARBA00022723"/>
    </source>
</evidence>
<keyword evidence="14" id="KW-1185">Reference proteome</keyword>
<dbReference type="InterPro" id="IPR037056">
    <property type="entry name" value="RNase_H1_N_sf"/>
</dbReference>
<feature type="compositionally biased region" description="Low complexity" evidence="11">
    <location>
        <begin position="58"/>
        <end position="81"/>
    </location>
</feature>
<dbReference type="FunFam" id="3.40.970.10:FF:000001">
    <property type="entry name" value="Ribonuclease H1"/>
    <property type="match status" value="1"/>
</dbReference>
<dbReference type="AlphaFoldDB" id="A0A507FHK2"/>
<evidence type="ECO:0000256" key="4">
    <source>
        <dbReference type="ARBA" id="ARBA00012180"/>
    </source>
</evidence>
<dbReference type="GO" id="GO:0003676">
    <property type="term" value="F:nucleic acid binding"/>
    <property type="evidence" value="ECO:0007669"/>
    <property type="project" value="UniProtKB-UniRule"/>
</dbReference>
<dbReference type="InterPro" id="IPR036397">
    <property type="entry name" value="RNaseH_sf"/>
</dbReference>
<dbReference type="InterPro" id="IPR002156">
    <property type="entry name" value="RNaseH_domain"/>
</dbReference>
<keyword evidence="8 10" id="KW-0378">Hydrolase</keyword>
<name>A0A507FHK2_9FUNG</name>
<dbReference type="Proteomes" id="UP000320333">
    <property type="component" value="Unassembled WGS sequence"/>
</dbReference>
<keyword evidence="9 10" id="KW-0460">Magnesium</keyword>
<proteinExistence type="inferred from homology"/>
<evidence type="ECO:0000256" key="11">
    <source>
        <dbReference type="SAM" id="MobiDB-lite"/>
    </source>
</evidence>
<dbReference type="OrthoDB" id="407198at2759"/>
<dbReference type="GO" id="GO:0000287">
    <property type="term" value="F:magnesium ion binding"/>
    <property type="evidence" value="ECO:0007669"/>
    <property type="project" value="UniProtKB-UniRule"/>
</dbReference>
<evidence type="ECO:0000256" key="9">
    <source>
        <dbReference type="ARBA" id="ARBA00022842"/>
    </source>
</evidence>
<dbReference type="Pfam" id="PF01693">
    <property type="entry name" value="Cauli_VI"/>
    <property type="match status" value="1"/>
</dbReference>
<dbReference type="EC" id="3.1.26.4" evidence="4 10"/>
<evidence type="ECO:0000256" key="2">
    <source>
        <dbReference type="ARBA" id="ARBA00001946"/>
    </source>
</evidence>
<organism evidence="13 14">
    <name type="scientific">Chytriomyces confervae</name>
    <dbReference type="NCBI Taxonomy" id="246404"/>
    <lineage>
        <taxon>Eukaryota</taxon>
        <taxon>Fungi</taxon>
        <taxon>Fungi incertae sedis</taxon>
        <taxon>Chytridiomycota</taxon>
        <taxon>Chytridiomycota incertae sedis</taxon>
        <taxon>Chytridiomycetes</taxon>
        <taxon>Chytridiales</taxon>
        <taxon>Chytriomycetaceae</taxon>
        <taxon>Chytriomyces</taxon>
    </lineage>
</organism>
<keyword evidence="5 10" id="KW-0540">Nuclease</keyword>
<comment type="function">
    <text evidence="10">Endonuclease that specifically degrades the RNA of RNA-DNA hybrids.</text>
</comment>
<comment type="similarity">
    <text evidence="3 10">Belongs to the RNase H family.</text>
</comment>
<dbReference type="GO" id="GO:0004523">
    <property type="term" value="F:RNA-DNA hybrid ribonuclease activity"/>
    <property type="evidence" value="ECO:0007669"/>
    <property type="project" value="UniProtKB-UniRule"/>
</dbReference>
<dbReference type="Gene3D" id="3.40.970.10">
    <property type="entry name" value="Ribonuclease H1, N-terminal domain"/>
    <property type="match status" value="1"/>
</dbReference>
<keyword evidence="7 10" id="KW-0255">Endonuclease</keyword>
<dbReference type="Gene3D" id="3.30.420.10">
    <property type="entry name" value="Ribonuclease H-like superfamily/Ribonuclease H"/>
    <property type="match status" value="1"/>
</dbReference>
<evidence type="ECO:0000256" key="1">
    <source>
        <dbReference type="ARBA" id="ARBA00000077"/>
    </source>
</evidence>
<gene>
    <name evidence="13" type="ORF">CcCBS67573_g02858</name>
</gene>
<evidence type="ECO:0000256" key="7">
    <source>
        <dbReference type="ARBA" id="ARBA00022759"/>
    </source>
</evidence>
<evidence type="ECO:0000256" key="10">
    <source>
        <dbReference type="PIRNR" id="PIRNR036852"/>
    </source>
</evidence>
<protein>
    <recommendedName>
        <fullName evidence="4 10">Ribonuclease H</fullName>
        <shortName evidence="10">RNase H</shortName>
        <ecNumber evidence="4 10">3.1.26.4</ecNumber>
    </recommendedName>
</protein>
<evidence type="ECO:0000313" key="13">
    <source>
        <dbReference type="EMBL" id="TPX75879.1"/>
    </source>
</evidence>
<dbReference type="CDD" id="cd09280">
    <property type="entry name" value="RNase_HI_eukaryote_like"/>
    <property type="match status" value="1"/>
</dbReference>
<dbReference type="Pfam" id="PF00075">
    <property type="entry name" value="RNase_H"/>
    <property type="match status" value="1"/>
</dbReference>
<feature type="region of interest" description="Disordered" evidence="11">
    <location>
        <begin position="58"/>
        <end position="101"/>
    </location>
</feature>
<reference evidence="13 14" key="1">
    <citation type="journal article" date="2019" name="Sci. Rep.">
        <title>Comparative genomics of chytrid fungi reveal insights into the obligate biotrophic and pathogenic lifestyle of Synchytrium endobioticum.</title>
        <authorList>
            <person name="van de Vossenberg B.T.L.H."/>
            <person name="Warris S."/>
            <person name="Nguyen H.D.T."/>
            <person name="van Gent-Pelzer M.P.E."/>
            <person name="Joly D.L."/>
            <person name="van de Geest H.C."/>
            <person name="Bonants P.J.M."/>
            <person name="Smith D.S."/>
            <person name="Levesque C.A."/>
            <person name="van der Lee T.A.J."/>
        </authorList>
    </citation>
    <scope>NUCLEOTIDE SEQUENCE [LARGE SCALE GENOMIC DNA]</scope>
    <source>
        <strain evidence="13 14">CBS 675.73</strain>
    </source>
</reference>
<dbReference type="GO" id="GO:0043137">
    <property type="term" value="P:DNA replication, removal of RNA primer"/>
    <property type="evidence" value="ECO:0007669"/>
    <property type="project" value="TreeGrafter"/>
</dbReference>
<dbReference type="PROSITE" id="PS50879">
    <property type="entry name" value="RNASE_H_1"/>
    <property type="match status" value="1"/>
</dbReference>
<dbReference type="InterPro" id="IPR011320">
    <property type="entry name" value="RNase_H1_N"/>
</dbReference>
<dbReference type="InterPro" id="IPR009027">
    <property type="entry name" value="Ribosomal_bL9/RNase_H1_N"/>
</dbReference>
<evidence type="ECO:0000256" key="5">
    <source>
        <dbReference type="ARBA" id="ARBA00022722"/>
    </source>
</evidence>
<dbReference type="InterPro" id="IPR050092">
    <property type="entry name" value="RNase_H"/>
</dbReference>
<sequence length="303" mass="32410">MSKKVYAVKKGREVGIFSTWDECKRSVTGYPGALHKSFATVADANAYLGRTIIRTSTTSTSTTSTAAVSTTTDTQTKTTSTVHPSKRLHTDTDPSPNPPAKRISIASAPSTASIIKLARSISKSKYVVATETVLPTTTTTNPSSALEPVHIYTDGACSGNGKAGARGGIGVFFAPNDARNISEPLPGLVQTNNRAEILATVRALRVAPENPIILFTDSKYVCSGITQWIIRWKKKNWKTASGTDVSNKDLWIELDSELKARAQRGAGIVKFEYIRAHAGLYGNSEADTLAVQGAARYGESLAE</sequence>
<evidence type="ECO:0000256" key="3">
    <source>
        <dbReference type="ARBA" id="ARBA00005300"/>
    </source>
</evidence>
<dbReference type="SUPFAM" id="SSF53098">
    <property type="entry name" value="Ribonuclease H-like"/>
    <property type="match status" value="1"/>
</dbReference>
<evidence type="ECO:0000256" key="8">
    <source>
        <dbReference type="ARBA" id="ARBA00022801"/>
    </source>
</evidence>
<evidence type="ECO:0000313" key="14">
    <source>
        <dbReference type="Proteomes" id="UP000320333"/>
    </source>
</evidence>
<comment type="caution">
    <text evidence="13">The sequence shown here is derived from an EMBL/GenBank/DDBJ whole genome shotgun (WGS) entry which is preliminary data.</text>
</comment>
<dbReference type="SUPFAM" id="SSF55658">
    <property type="entry name" value="L9 N-domain-like"/>
    <property type="match status" value="1"/>
</dbReference>
<accession>A0A507FHK2</accession>
<dbReference type="InterPro" id="IPR012337">
    <property type="entry name" value="RNaseH-like_sf"/>
</dbReference>
<evidence type="ECO:0000259" key="12">
    <source>
        <dbReference type="PROSITE" id="PS50879"/>
    </source>
</evidence>
<comment type="cofactor">
    <cofactor evidence="2 10">
        <name>Mg(2+)</name>
        <dbReference type="ChEBI" id="CHEBI:18420"/>
    </cofactor>
</comment>
<dbReference type="PANTHER" id="PTHR10642">
    <property type="entry name" value="RIBONUCLEASE H1"/>
    <property type="match status" value="1"/>
</dbReference>